<feature type="non-terminal residue" evidence="6">
    <location>
        <position position="1"/>
    </location>
</feature>
<evidence type="ECO:0000256" key="2">
    <source>
        <dbReference type="ARBA" id="ARBA00022670"/>
    </source>
</evidence>
<dbReference type="EMBL" id="BARW01031602">
    <property type="protein sequence ID" value="GAJ04343.1"/>
    <property type="molecule type" value="Genomic_DNA"/>
</dbReference>
<dbReference type="GO" id="GO:0004252">
    <property type="term" value="F:serine-type endopeptidase activity"/>
    <property type="evidence" value="ECO:0007669"/>
    <property type="project" value="InterPro"/>
</dbReference>
<comment type="caution">
    <text evidence="6">The sequence shown here is derived from an EMBL/GenBank/DDBJ whole genome shotgun (WGS) entry which is preliminary data.</text>
</comment>
<accession>X1TGA0</accession>
<gene>
    <name evidence="6" type="ORF">S12H4_50225</name>
</gene>
<dbReference type="Pfam" id="PF00082">
    <property type="entry name" value="Peptidase_S8"/>
    <property type="match status" value="1"/>
</dbReference>
<dbReference type="InterPro" id="IPR036852">
    <property type="entry name" value="Peptidase_S8/S53_dom_sf"/>
</dbReference>
<reference evidence="6" key="1">
    <citation type="journal article" date="2014" name="Front. Microbiol.">
        <title>High frequency of phylogenetically diverse reductive dehalogenase-homologous genes in deep subseafloor sedimentary metagenomes.</title>
        <authorList>
            <person name="Kawai M."/>
            <person name="Futagami T."/>
            <person name="Toyoda A."/>
            <person name="Takaki Y."/>
            <person name="Nishi S."/>
            <person name="Hori S."/>
            <person name="Arai W."/>
            <person name="Tsubouchi T."/>
            <person name="Morono Y."/>
            <person name="Uchiyama I."/>
            <person name="Ito T."/>
            <person name="Fujiyama A."/>
            <person name="Inagaki F."/>
            <person name="Takami H."/>
        </authorList>
    </citation>
    <scope>NUCLEOTIDE SEQUENCE</scope>
    <source>
        <strain evidence="6">Expedition CK06-06</strain>
    </source>
</reference>
<feature type="domain" description="Peptidase S8/S53" evidence="5">
    <location>
        <begin position="1"/>
        <end position="186"/>
    </location>
</feature>
<dbReference type="SUPFAM" id="SSF52743">
    <property type="entry name" value="Subtilisin-like"/>
    <property type="match status" value="1"/>
</dbReference>
<comment type="similarity">
    <text evidence="1">Belongs to the peptidase S8 family.</text>
</comment>
<dbReference type="GO" id="GO:0006508">
    <property type="term" value="P:proteolysis"/>
    <property type="evidence" value="ECO:0007669"/>
    <property type="project" value="UniProtKB-KW"/>
</dbReference>
<evidence type="ECO:0000256" key="4">
    <source>
        <dbReference type="ARBA" id="ARBA00022825"/>
    </source>
</evidence>
<name>X1TGA0_9ZZZZ</name>
<dbReference type="PROSITE" id="PS51892">
    <property type="entry name" value="SUBTILASE"/>
    <property type="match status" value="1"/>
</dbReference>
<dbReference type="Gene3D" id="3.40.50.200">
    <property type="entry name" value="Peptidase S8/S53 domain"/>
    <property type="match status" value="1"/>
</dbReference>
<dbReference type="InterPro" id="IPR023828">
    <property type="entry name" value="Peptidase_S8_Ser-AS"/>
</dbReference>
<proteinExistence type="inferred from homology"/>
<dbReference type="PROSITE" id="PS00138">
    <property type="entry name" value="SUBTILASE_SER"/>
    <property type="match status" value="1"/>
</dbReference>
<dbReference type="AlphaFoldDB" id="X1TGA0"/>
<sequence>AKLMAIKVCGPAGCWADDIATGIEYAADNSANIISMSLGGDTQSSLIKDAIDYAVNKGVLVVAAAGNDGPADGSIDYPGANVKVIAVGAIDSTEAVPHWSSRGVNDGDYIIEEKEVEFGTPGVNVESTYNDGCYAVMQGTSMATPHVAGLAAKLWDTNATTTRTKLQELAKLHDLHTEGDDTATGFGLPIAP</sequence>
<dbReference type="InterPro" id="IPR000209">
    <property type="entry name" value="Peptidase_S8/S53_dom"/>
</dbReference>
<organism evidence="6">
    <name type="scientific">marine sediment metagenome</name>
    <dbReference type="NCBI Taxonomy" id="412755"/>
    <lineage>
        <taxon>unclassified sequences</taxon>
        <taxon>metagenomes</taxon>
        <taxon>ecological metagenomes</taxon>
    </lineage>
</organism>
<protein>
    <recommendedName>
        <fullName evidence="5">Peptidase S8/S53 domain-containing protein</fullName>
    </recommendedName>
</protein>
<keyword evidence="4" id="KW-0720">Serine protease</keyword>
<evidence type="ECO:0000256" key="3">
    <source>
        <dbReference type="ARBA" id="ARBA00022801"/>
    </source>
</evidence>
<keyword evidence="2" id="KW-0645">Protease</keyword>
<dbReference type="PANTHER" id="PTHR43806">
    <property type="entry name" value="PEPTIDASE S8"/>
    <property type="match status" value="1"/>
</dbReference>
<keyword evidence="3" id="KW-0378">Hydrolase</keyword>
<evidence type="ECO:0000256" key="1">
    <source>
        <dbReference type="ARBA" id="ARBA00011073"/>
    </source>
</evidence>
<dbReference type="InterPro" id="IPR050131">
    <property type="entry name" value="Peptidase_S8_subtilisin-like"/>
</dbReference>
<evidence type="ECO:0000259" key="5">
    <source>
        <dbReference type="Pfam" id="PF00082"/>
    </source>
</evidence>
<dbReference type="PANTHER" id="PTHR43806:SF11">
    <property type="entry name" value="CEREVISIN-RELATED"/>
    <property type="match status" value="1"/>
</dbReference>
<evidence type="ECO:0000313" key="6">
    <source>
        <dbReference type="EMBL" id="GAJ04343.1"/>
    </source>
</evidence>